<dbReference type="AlphaFoldDB" id="A0A6J4IXJ9"/>
<protein>
    <submittedName>
        <fullName evidence="1">ABC-type Mn/Zn transport systems, ATPase component</fullName>
    </submittedName>
</protein>
<accession>A0A6J4IXJ9</accession>
<gene>
    <name evidence="1" type="ORF">AVDCRST_MAG20-2725</name>
</gene>
<dbReference type="EMBL" id="CADCSY010000127">
    <property type="protein sequence ID" value="CAA9261412.1"/>
    <property type="molecule type" value="Genomic_DNA"/>
</dbReference>
<name>A0A6J4IXJ9_9ACTN</name>
<evidence type="ECO:0000313" key="1">
    <source>
        <dbReference type="EMBL" id="CAA9261412.1"/>
    </source>
</evidence>
<sequence length="186" mass="18745">MSNTSHGLARSLHDVGLAAWFGGSLMGAVGLNGGAATASDPSQRAKIASAGWNKWTPVNAAAIGAHVAGAVVIAAANTGRLTGQKGVMSASVYKTVATAGALAATAYGRSLGKTISEGGSAPVEGVTEPGAMTPAELASAQRKERYVQWAIPALTGVMLVINAKMGEQQQPAEVVKGLVRRLNPLD</sequence>
<proteinExistence type="predicted"/>
<reference evidence="1" key="1">
    <citation type="submission" date="2020-02" db="EMBL/GenBank/DDBJ databases">
        <authorList>
            <person name="Meier V. D."/>
        </authorList>
    </citation>
    <scope>NUCLEOTIDE SEQUENCE</scope>
    <source>
        <strain evidence="1">AVDCRST_MAG20</strain>
    </source>
</reference>
<organism evidence="1">
    <name type="scientific">uncultured Acidimicrobiales bacterium</name>
    <dbReference type="NCBI Taxonomy" id="310071"/>
    <lineage>
        <taxon>Bacteria</taxon>
        <taxon>Bacillati</taxon>
        <taxon>Actinomycetota</taxon>
        <taxon>Acidimicrobiia</taxon>
        <taxon>Acidimicrobiales</taxon>
        <taxon>environmental samples</taxon>
    </lineage>
</organism>